<sequence length="1703" mass="189367">MYCAVVTLVIVVLLLSAYGQQTPNTTEQPADTSASWYDEDTSTMPTEEYQDLENGGTTQNINQQPSGITQDLSQSTVRRLELVNGRFQDNIHRMKNSSTRLDIVFLIDASSSVGPNNFQSELRFVKKLLAGFDVSVNRTRIAVVTFSSRKKVIRHVDQVSRPLPENDKCLLLNYQLPSIEYSGGGTYTYGALKEAEEIFVESRFSVTRPEQLERIIFLITDGYSNGQSPIPIAQRLKRSGVKIFTIGIETGNDEELASIVTSNEHRYLLASFEQFETLVRQALHLDYRHGPSVPVSNGSFCDRLCDKAKMKEQNSAAHGCCDEHATCTCLTTSGHYRCACEAGFTGSGLRGDCHPCPNGTYWTTVGVCEPCPHARHITLTLAATSEKECVCPHGYQENEDGRCVAITCAELQAPENGYFVMEPKPCSQVLNAACGTRCRPGYELTGSSIRLCQENGEWSGTEAKCTSNNPDLDLLYDYTPRNKSFLQNYSMSAERSTEAMPIDTECSFTCGPGFYLKGSHNRNCLPLSKWDGLQTTCKQILCPALPKVPFATYDPTDCADTKSAFGTNCTLICDFGFEMKGGPSTKQCAGKRTGTWSKLKTPRCIDIAPPYIECPGNYTILMDDDYPYAVVRRLQQPYVFDNSGDNYTYWSKPGIKEEGTRLGVGDHEFSYIAMDAFKNKARCSFTVTVIDRTPPVLENCLDAPVHYVSDKTNPQETFVRWEEPMVYDNAGRNITLTPNVTFGYLPAGKHSVQYRAVDLSGNEAECVLMVEVKQYTCDDIPEPRNGFSICAYNVSHVWCEIGCKEDYMFSLQPEETIRMVCDRARPTWGEQLDVPECSKVISSSGVEKIITIRLDDDMDPALCNDTDAINEVSETFSDGLREELCGSQEDCTLMTTLPTCLPGKAVSQTDADESVRYSIVKRSVESPGYTTPDPARTNDRAMVKIVVYKRVSQELGLWRSDGKQSENIKRIKEELEKINGKKKLRRRLGALNLDLSVLKLDEKIRCANGSISKKLVCVHCPRGTYHNYTTNICVSCPIGSYNDQTGQTVCQPCPEHHSTRKLNAKHAHECKPQCPPGTVARLKLLKKTKPNGGTAGMVKYHKTLMPFCRLCEPGQYQEQYNRAQCHPCPANHSSPRGSKSPADCYPIGGPLCNDSVSNVCGAYGRCIAESGLALGYRCVCEENYVGEHCEIALNPCGSAPCFNGGQCVTANSSAGFVCHCQPPYTGGPLCEFYIDPCRSDYCLHGGTCVEADGSPFCECPLGYEGDRCEWAKDFCTPNPCEYQGVCVNVDEGYSCACPRGKTGRRCHLEPCDYLPCPAGAFCLNGANDTDTGHQDKFVVVLQTPHQSTMQYSLSYVCVCPIGLRGNNCTEIDNPCDTVKRHYCRNGATCEAVKLRNLTESTADDYDNESYRSVRCHCPPGYHGHRCDLLLSAAFEFDFPRSGVHAYVKLPARTNEENPLRAIGMCGWYRTDDDFNYGTLLSYATTTADNAFTLTDYSGLVLYVNGAHIVTNVSLNDGDWHFVCVSWTSVGGRYTLYLDGELSAQGWNLSDGVPIQPDGLYVFGQEQDVLGGGFSETESFRGRMAYVDLWNRPLELVEVRHYYRTCEPYSGNLIRWLDLRLQTVGQVRVVSSGFCRDCPRNHSLPNGSVRYEGTRAQFWCNEGYELIGPSYAECLRTSQWTAGVQFCKRKYSRNRHTYLLCLLI</sequence>
<evidence type="ECO:0000256" key="7">
    <source>
        <dbReference type="ARBA" id="ARBA00023157"/>
    </source>
</evidence>
<reference evidence="18" key="2">
    <citation type="submission" date="2020-05" db="UniProtKB">
        <authorList>
            <consortium name="EnsemblMetazoa"/>
        </authorList>
    </citation>
    <scope>IDENTIFICATION</scope>
    <source>
        <strain evidence="18">maculatus3</strain>
    </source>
</reference>
<evidence type="ECO:0000256" key="6">
    <source>
        <dbReference type="ARBA" id="ARBA00022837"/>
    </source>
</evidence>
<dbReference type="Proteomes" id="UP000075901">
    <property type="component" value="Unassembled WGS sequence"/>
</dbReference>
<dbReference type="InterPro" id="IPR011641">
    <property type="entry name" value="Tyr-kin_ephrin_A/B_rcpt-like"/>
</dbReference>
<keyword evidence="3" id="KW-0479">Metal-binding</keyword>
<protein>
    <recommendedName>
        <fullName evidence="20">Sushi, von Willebrand factor type A, EGF and pentraxin domain-containing protein 1</fullName>
    </recommendedName>
</protein>
<dbReference type="PROSITE" id="PS50923">
    <property type="entry name" value="SUSHI"/>
    <property type="match status" value="4"/>
</dbReference>
<dbReference type="CDD" id="cd00053">
    <property type="entry name" value="EGF"/>
    <property type="match status" value="1"/>
</dbReference>
<keyword evidence="7 9" id="KW-1015">Disulfide bond</keyword>
<organism evidence="18 19">
    <name type="scientific">Anopheles maculatus</name>
    <dbReference type="NCBI Taxonomy" id="74869"/>
    <lineage>
        <taxon>Eukaryota</taxon>
        <taxon>Metazoa</taxon>
        <taxon>Ecdysozoa</taxon>
        <taxon>Arthropoda</taxon>
        <taxon>Hexapoda</taxon>
        <taxon>Insecta</taxon>
        <taxon>Pterygota</taxon>
        <taxon>Neoptera</taxon>
        <taxon>Endopterygota</taxon>
        <taxon>Diptera</taxon>
        <taxon>Nematocera</taxon>
        <taxon>Culicoidea</taxon>
        <taxon>Culicidae</taxon>
        <taxon>Anophelinae</taxon>
        <taxon>Anopheles</taxon>
        <taxon>Anopheles maculatus group</taxon>
    </lineage>
</organism>
<evidence type="ECO:0000256" key="11">
    <source>
        <dbReference type="SAM" id="MobiDB-lite"/>
    </source>
</evidence>
<feature type="disulfide bond" evidence="9">
    <location>
        <begin position="1180"/>
        <end position="1189"/>
    </location>
</feature>
<comment type="cofactor">
    <cofactor evidence="1">
        <name>Ca(2+)</name>
        <dbReference type="ChEBI" id="CHEBI:29108"/>
    </cofactor>
</comment>
<dbReference type="InterPro" id="IPR013320">
    <property type="entry name" value="ConA-like_dom_sf"/>
</dbReference>
<feature type="chain" id="PRO_5008136348" description="Sushi, von Willebrand factor type A, EGF and pentraxin domain-containing protein 1" evidence="12">
    <location>
        <begin position="20"/>
        <end position="1703"/>
    </location>
</feature>
<dbReference type="PROSITE" id="PS51828">
    <property type="entry name" value="PTX_2"/>
    <property type="match status" value="1"/>
</dbReference>
<evidence type="ECO:0000256" key="8">
    <source>
        <dbReference type="ARBA" id="ARBA00023180"/>
    </source>
</evidence>
<evidence type="ECO:0000313" key="19">
    <source>
        <dbReference type="Proteomes" id="UP000075901"/>
    </source>
</evidence>
<evidence type="ECO:0000256" key="4">
    <source>
        <dbReference type="ARBA" id="ARBA00022729"/>
    </source>
</evidence>
<dbReference type="CDD" id="cd01450">
    <property type="entry name" value="vWFA_subfamily_ECM"/>
    <property type="match status" value="1"/>
</dbReference>
<feature type="region of interest" description="Disordered" evidence="11">
    <location>
        <begin position="47"/>
        <end position="70"/>
    </location>
</feature>
<feature type="compositionally biased region" description="Polar residues" evidence="11">
    <location>
        <begin position="55"/>
        <end position="70"/>
    </location>
</feature>
<dbReference type="EnsemblMetazoa" id="AMAM017804-RA">
    <property type="protein sequence ID" value="AMAM017804-PA"/>
    <property type="gene ID" value="AMAM017804"/>
</dbReference>
<dbReference type="VEuPathDB" id="VectorBase:AMAM017804"/>
<dbReference type="CDD" id="cd00033">
    <property type="entry name" value="CCP"/>
    <property type="match status" value="4"/>
</dbReference>
<dbReference type="SMART" id="SM01411">
    <property type="entry name" value="Ephrin_rec_like"/>
    <property type="match status" value="3"/>
</dbReference>
<evidence type="ECO:0000256" key="1">
    <source>
        <dbReference type="ARBA" id="ARBA00001913"/>
    </source>
</evidence>
<dbReference type="Pfam" id="PF00084">
    <property type="entry name" value="Sushi"/>
    <property type="match status" value="4"/>
</dbReference>
<dbReference type="SUPFAM" id="SSF57535">
    <property type="entry name" value="Complement control module/SCR domain"/>
    <property type="match status" value="4"/>
</dbReference>
<dbReference type="PRINTS" id="PR00453">
    <property type="entry name" value="VWFADOMAIN"/>
</dbReference>
<dbReference type="PROSITE" id="PS00022">
    <property type="entry name" value="EGF_1"/>
    <property type="match status" value="4"/>
</dbReference>
<comment type="caution">
    <text evidence="9">Lacks conserved residue(s) required for the propagation of feature annotation.</text>
</comment>
<dbReference type="SMART" id="SM00327">
    <property type="entry name" value="VWA"/>
    <property type="match status" value="1"/>
</dbReference>
<feature type="disulfide bond" evidence="10">
    <location>
        <begin position="438"/>
        <end position="465"/>
    </location>
</feature>
<feature type="domain" description="Sushi" evidence="16">
    <location>
        <begin position="406"/>
        <end position="467"/>
    </location>
</feature>
<dbReference type="InterPro" id="IPR002035">
    <property type="entry name" value="VWF_A"/>
</dbReference>
<dbReference type="PROSITE" id="PS00010">
    <property type="entry name" value="ASX_HYDROXYL"/>
    <property type="match status" value="1"/>
</dbReference>
<keyword evidence="2 9" id="KW-0245">EGF-like domain</keyword>
<feature type="domain" description="Sushi" evidence="16">
    <location>
        <begin position="540"/>
        <end position="606"/>
    </location>
</feature>
<dbReference type="Pfam" id="PF02494">
    <property type="entry name" value="HYR"/>
    <property type="match status" value="2"/>
</dbReference>
<feature type="domain" description="EGF-like" evidence="13">
    <location>
        <begin position="1148"/>
        <end position="1190"/>
    </location>
</feature>
<feature type="domain" description="Sushi" evidence="16">
    <location>
        <begin position="1635"/>
        <end position="1688"/>
    </location>
</feature>
<evidence type="ECO:0000256" key="9">
    <source>
        <dbReference type="PROSITE-ProRule" id="PRU00076"/>
    </source>
</evidence>
<evidence type="ECO:0000256" key="5">
    <source>
        <dbReference type="ARBA" id="ARBA00022737"/>
    </source>
</evidence>
<evidence type="ECO:0000313" key="18">
    <source>
        <dbReference type="EnsemblMetazoa" id="AMAM017804-PA"/>
    </source>
</evidence>
<dbReference type="SUPFAM" id="SSF57184">
    <property type="entry name" value="Growth factor receptor domain"/>
    <property type="match status" value="1"/>
</dbReference>
<keyword evidence="19" id="KW-1185">Reference proteome</keyword>
<dbReference type="PROSITE" id="PS50026">
    <property type="entry name" value="EGF_3"/>
    <property type="match status" value="5"/>
</dbReference>
<keyword evidence="5" id="KW-0677">Repeat</keyword>
<feature type="disulfide bond" evidence="10">
    <location>
        <begin position="1659"/>
        <end position="1686"/>
    </location>
</feature>
<dbReference type="InterPro" id="IPR003410">
    <property type="entry name" value="HYR_dom"/>
</dbReference>
<dbReference type="PROSITE" id="PS50234">
    <property type="entry name" value="VWFA"/>
    <property type="match status" value="1"/>
</dbReference>
<dbReference type="SMART" id="SM00179">
    <property type="entry name" value="EGF_CA"/>
    <property type="match status" value="3"/>
</dbReference>
<dbReference type="PRINTS" id="PR00895">
    <property type="entry name" value="PENTAXIN"/>
</dbReference>
<dbReference type="Pfam" id="PF00008">
    <property type="entry name" value="EGF"/>
    <property type="match status" value="2"/>
</dbReference>
<dbReference type="Gene3D" id="2.10.25.10">
    <property type="entry name" value="Laminin"/>
    <property type="match status" value="6"/>
</dbReference>
<evidence type="ECO:0000256" key="12">
    <source>
        <dbReference type="SAM" id="SignalP"/>
    </source>
</evidence>
<dbReference type="InterPro" id="IPR000742">
    <property type="entry name" value="EGF"/>
</dbReference>
<evidence type="ECO:0000259" key="17">
    <source>
        <dbReference type="PROSITE" id="PS51828"/>
    </source>
</evidence>
<dbReference type="InterPro" id="IPR000436">
    <property type="entry name" value="Sushi_SCR_CCP_dom"/>
</dbReference>
<feature type="domain" description="VWFA" evidence="14">
    <location>
        <begin position="102"/>
        <end position="283"/>
    </location>
</feature>
<dbReference type="GO" id="GO:0005509">
    <property type="term" value="F:calcium ion binding"/>
    <property type="evidence" value="ECO:0007669"/>
    <property type="project" value="InterPro"/>
</dbReference>
<dbReference type="SUPFAM" id="SSF57196">
    <property type="entry name" value="EGF/Laminin"/>
    <property type="match status" value="5"/>
</dbReference>
<dbReference type="Pfam" id="PF07699">
    <property type="entry name" value="Ephrin_rec_like"/>
    <property type="match status" value="1"/>
</dbReference>
<dbReference type="Gene3D" id="3.40.50.410">
    <property type="entry name" value="von Willebrand factor, type A domain"/>
    <property type="match status" value="1"/>
</dbReference>
<reference evidence="19" key="1">
    <citation type="submission" date="2013-09" db="EMBL/GenBank/DDBJ databases">
        <title>The Genome Sequence of Anopheles maculatus species B.</title>
        <authorList>
            <consortium name="The Broad Institute Genomics Platform"/>
            <person name="Neafsey D.E."/>
            <person name="Besansky N."/>
            <person name="Howell P."/>
            <person name="Walton C."/>
            <person name="Young S.K."/>
            <person name="Zeng Q."/>
            <person name="Gargeya S."/>
            <person name="Fitzgerald M."/>
            <person name="Haas B."/>
            <person name="Abouelleil A."/>
            <person name="Allen A.W."/>
            <person name="Alvarado L."/>
            <person name="Arachchi H.M."/>
            <person name="Berlin A.M."/>
            <person name="Chapman S.B."/>
            <person name="Gainer-Dewar J."/>
            <person name="Goldberg J."/>
            <person name="Griggs A."/>
            <person name="Gujja S."/>
            <person name="Hansen M."/>
            <person name="Howarth C."/>
            <person name="Imamovic A."/>
            <person name="Ireland A."/>
            <person name="Larimer J."/>
            <person name="McCowan C."/>
            <person name="Murphy C."/>
            <person name="Pearson M."/>
            <person name="Poon T.W."/>
            <person name="Priest M."/>
            <person name="Roberts A."/>
            <person name="Saif S."/>
            <person name="Shea T."/>
            <person name="Sisk P."/>
            <person name="Sykes S."/>
            <person name="Wortman J."/>
            <person name="Nusbaum C."/>
            <person name="Birren B."/>
        </authorList>
    </citation>
    <scope>NUCLEOTIDE SEQUENCE [LARGE SCALE GENOMIC DNA]</scope>
    <source>
        <strain evidence="19">maculatus3</strain>
    </source>
</reference>
<dbReference type="InterPro" id="IPR001881">
    <property type="entry name" value="EGF-like_Ca-bd_dom"/>
</dbReference>
<dbReference type="FunFam" id="2.10.25.10:FF:000173">
    <property type="entry name" value="Neurogenic locus notch protein 2"/>
    <property type="match status" value="1"/>
</dbReference>
<accession>A0A182T1M3</accession>
<dbReference type="InterPro" id="IPR035976">
    <property type="entry name" value="Sushi/SCR/CCP_sf"/>
</dbReference>
<dbReference type="InterPro" id="IPR051360">
    <property type="entry name" value="Neuronal_Pentraxin_Related"/>
</dbReference>
<evidence type="ECO:0000259" key="14">
    <source>
        <dbReference type="PROSITE" id="PS50234"/>
    </source>
</evidence>
<evidence type="ECO:0000259" key="15">
    <source>
        <dbReference type="PROSITE" id="PS50825"/>
    </source>
</evidence>
<feature type="disulfide bond" evidence="9">
    <location>
        <begin position="1297"/>
        <end position="1306"/>
    </location>
</feature>
<dbReference type="InterPro" id="IPR001759">
    <property type="entry name" value="PTX_dom"/>
</dbReference>
<keyword evidence="6" id="KW-0106">Calcium</keyword>
<dbReference type="PROSITE" id="PS01186">
    <property type="entry name" value="EGF_2"/>
    <property type="match status" value="3"/>
</dbReference>
<dbReference type="Gene3D" id="2.10.70.10">
    <property type="entry name" value="Complement Module, domain 1"/>
    <property type="match status" value="4"/>
</dbReference>
<evidence type="ECO:0008006" key="20">
    <source>
        <dbReference type="Google" id="ProtNLM"/>
    </source>
</evidence>
<dbReference type="GO" id="GO:0032991">
    <property type="term" value="C:protein-containing complex"/>
    <property type="evidence" value="ECO:0007669"/>
    <property type="project" value="UniProtKB-ARBA"/>
</dbReference>
<dbReference type="InterPro" id="IPR036465">
    <property type="entry name" value="vWFA_dom_sf"/>
</dbReference>
<dbReference type="PANTHER" id="PTHR19277">
    <property type="entry name" value="PENTRAXIN"/>
    <property type="match status" value="1"/>
</dbReference>
<feature type="disulfide bond" evidence="9">
    <location>
        <begin position="1417"/>
        <end position="1426"/>
    </location>
</feature>
<dbReference type="Gene3D" id="2.10.50.10">
    <property type="entry name" value="Tumor Necrosis Factor Receptor, subunit A, domain 2"/>
    <property type="match status" value="2"/>
</dbReference>
<dbReference type="InterPro" id="IPR009030">
    <property type="entry name" value="Growth_fac_rcpt_cys_sf"/>
</dbReference>
<evidence type="ECO:0000259" key="13">
    <source>
        <dbReference type="PROSITE" id="PS50026"/>
    </source>
</evidence>
<evidence type="ECO:0000256" key="2">
    <source>
        <dbReference type="ARBA" id="ARBA00022536"/>
    </source>
</evidence>
<feature type="signal peptide" evidence="12">
    <location>
        <begin position="1"/>
        <end position="19"/>
    </location>
</feature>
<dbReference type="InterPro" id="IPR000152">
    <property type="entry name" value="EGF-type_Asp/Asn_hydroxyl_site"/>
</dbReference>
<feature type="domain" description="Pentraxin (PTX)" evidence="17">
    <location>
        <begin position="1432"/>
        <end position="1634"/>
    </location>
</feature>
<dbReference type="Pfam" id="PF00092">
    <property type="entry name" value="VWA"/>
    <property type="match status" value="1"/>
</dbReference>
<feature type="disulfide bond" evidence="10">
    <location>
        <begin position="510"/>
        <end position="537"/>
    </location>
</feature>
<name>A0A182T1M3_9DIPT</name>
<dbReference type="Pfam" id="PF00354">
    <property type="entry name" value="Pentaxin"/>
    <property type="match status" value="1"/>
</dbReference>
<proteinExistence type="predicted"/>
<dbReference type="SMART" id="SM00181">
    <property type="entry name" value="EGF"/>
    <property type="match status" value="9"/>
</dbReference>
<keyword evidence="10" id="KW-0768">Sushi</keyword>
<feature type="disulfide bond" evidence="9">
    <location>
        <begin position="1201"/>
        <end position="1218"/>
    </location>
</feature>
<evidence type="ECO:0000259" key="16">
    <source>
        <dbReference type="PROSITE" id="PS50923"/>
    </source>
</evidence>
<dbReference type="SUPFAM" id="SSF53300">
    <property type="entry name" value="vWA-like"/>
    <property type="match status" value="1"/>
</dbReference>
<feature type="domain" description="EGF-like" evidence="13">
    <location>
        <begin position="1192"/>
        <end position="1231"/>
    </location>
</feature>
<dbReference type="SMART" id="SM00159">
    <property type="entry name" value="PTX"/>
    <property type="match status" value="1"/>
</dbReference>
<feature type="domain" description="Sushi" evidence="16">
    <location>
        <begin position="477"/>
        <end position="539"/>
    </location>
</feature>
<dbReference type="SMART" id="SM00032">
    <property type="entry name" value="CCP"/>
    <property type="match status" value="4"/>
</dbReference>
<evidence type="ECO:0000256" key="10">
    <source>
        <dbReference type="PROSITE-ProRule" id="PRU00302"/>
    </source>
</evidence>
<feature type="domain" description="EGF-like" evidence="13">
    <location>
        <begin position="1233"/>
        <end position="1269"/>
    </location>
</feature>
<feature type="domain" description="HYR" evidence="15">
    <location>
        <begin position="690"/>
        <end position="774"/>
    </location>
</feature>
<dbReference type="SUPFAM" id="SSF49899">
    <property type="entry name" value="Concanavalin A-like lectins/glucanases"/>
    <property type="match status" value="1"/>
</dbReference>
<feature type="domain" description="EGF-like" evidence="13">
    <location>
        <begin position="1371"/>
        <end position="1427"/>
    </location>
</feature>
<dbReference type="Gene3D" id="2.60.120.200">
    <property type="match status" value="1"/>
</dbReference>
<keyword evidence="4 12" id="KW-0732">Signal</keyword>
<feature type="domain" description="HYR" evidence="15">
    <location>
        <begin position="605"/>
        <end position="689"/>
    </location>
</feature>
<keyword evidence="8" id="KW-0325">Glycoprotein</keyword>
<dbReference type="PANTHER" id="PTHR19277:SF161">
    <property type="entry name" value="LAMININ G DOMAIN-CONTAINING PROTEIN"/>
    <property type="match status" value="1"/>
</dbReference>
<dbReference type="PROSITE" id="PS50825">
    <property type="entry name" value="HYR"/>
    <property type="match status" value="2"/>
</dbReference>
<feature type="disulfide bond" evidence="9">
    <location>
        <begin position="1259"/>
        <end position="1268"/>
    </location>
</feature>
<dbReference type="CDD" id="cd00054">
    <property type="entry name" value="EGF_CA"/>
    <property type="match status" value="2"/>
</dbReference>
<evidence type="ECO:0000256" key="3">
    <source>
        <dbReference type="ARBA" id="ARBA00022723"/>
    </source>
</evidence>
<feature type="domain" description="EGF-like" evidence="13">
    <location>
        <begin position="1271"/>
        <end position="1307"/>
    </location>
</feature>